<name>A0A1B0AC68_GLOPL</name>
<keyword evidence="1" id="KW-0472">Membrane</keyword>
<dbReference type="VEuPathDB" id="VectorBase:GPAI040851"/>
<sequence length="212" mass="22848">MSDVANLSHILPLMFTNVTVVGSSVNLLFFRSGEVQIEIIIEEVFLICQYVGQDFNGFATVDKSKVKKAKLRSYETTNYDFTDEYTYLMSDVLQSCTRDLSKLCGAIIMGRVIVGRVIQVDIVASVVLCVVTLMIASYDSCVSVVAGYGGRVVGDDDACYVSFGTDFRIKPAVEAKYYCCAEVLVSGSLGLEHLIATNDVGKGGKGGVPSGV</sequence>
<proteinExistence type="predicted"/>
<keyword evidence="1" id="KW-0812">Transmembrane</keyword>
<dbReference type="AlphaFoldDB" id="A0A1B0AC68"/>
<keyword evidence="1" id="KW-1133">Transmembrane helix</keyword>
<dbReference type="Proteomes" id="UP000092445">
    <property type="component" value="Unassembled WGS sequence"/>
</dbReference>
<reference evidence="3" key="1">
    <citation type="submission" date="2014-03" db="EMBL/GenBank/DDBJ databases">
        <authorList>
            <person name="Aksoy S."/>
            <person name="Warren W."/>
            <person name="Wilson R.K."/>
        </authorList>
    </citation>
    <scope>NUCLEOTIDE SEQUENCE [LARGE SCALE GENOMIC DNA]</scope>
    <source>
        <strain evidence="3">IAEA</strain>
    </source>
</reference>
<dbReference type="EnsemblMetazoa" id="GPAI040851-RA">
    <property type="protein sequence ID" value="GPAI040851-PA"/>
    <property type="gene ID" value="GPAI040851"/>
</dbReference>
<organism evidence="2 3">
    <name type="scientific">Glossina pallidipes</name>
    <name type="common">Tsetse fly</name>
    <dbReference type="NCBI Taxonomy" id="7398"/>
    <lineage>
        <taxon>Eukaryota</taxon>
        <taxon>Metazoa</taxon>
        <taxon>Ecdysozoa</taxon>
        <taxon>Arthropoda</taxon>
        <taxon>Hexapoda</taxon>
        <taxon>Insecta</taxon>
        <taxon>Pterygota</taxon>
        <taxon>Neoptera</taxon>
        <taxon>Endopterygota</taxon>
        <taxon>Diptera</taxon>
        <taxon>Brachycera</taxon>
        <taxon>Muscomorpha</taxon>
        <taxon>Hippoboscoidea</taxon>
        <taxon>Glossinidae</taxon>
        <taxon>Glossina</taxon>
    </lineage>
</organism>
<protein>
    <submittedName>
        <fullName evidence="2">Uncharacterized protein</fullName>
    </submittedName>
</protein>
<feature type="transmembrane region" description="Helical" evidence="1">
    <location>
        <begin position="117"/>
        <end position="138"/>
    </location>
</feature>
<evidence type="ECO:0000313" key="3">
    <source>
        <dbReference type="Proteomes" id="UP000092445"/>
    </source>
</evidence>
<reference evidence="2" key="2">
    <citation type="submission" date="2020-05" db="UniProtKB">
        <authorList>
            <consortium name="EnsemblMetazoa"/>
        </authorList>
    </citation>
    <scope>IDENTIFICATION</scope>
    <source>
        <strain evidence="2">IAEA</strain>
    </source>
</reference>
<keyword evidence="3" id="KW-1185">Reference proteome</keyword>
<evidence type="ECO:0000256" key="1">
    <source>
        <dbReference type="SAM" id="Phobius"/>
    </source>
</evidence>
<evidence type="ECO:0000313" key="2">
    <source>
        <dbReference type="EnsemblMetazoa" id="GPAI040851-PA"/>
    </source>
</evidence>
<feature type="transmembrane region" description="Helical" evidence="1">
    <location>
        <begin position="12"/>
        <end position="30"/>
    </location>
</feature>
<accession>A0A1B0AC68</accession>